<reference evidence="3 4" key="1">
    <citation type="journal article" date="2012" name="J. Bacteriol.">
        <title>Complete genome sequences of Desulfosporosinus orientis DSM765T, Desulfosporosinus youngiae DSM17734T, Desulfosporosinus meridiei DSM13257T, and Desulfosporosinus acidiphilus DSM22704T.</title>
        <authorList>
            <person name="Pester M."/>
            <person name="Brambilla E."/>
            <person name="Alazard D."/>
            <person name="Rattei T."/>
            <person name="Weinmaier T."/>
            <person name="Han J."/>
            <person name="Lucas S."/>
            <person name="Lapidus A."/>
            <person name="Cheng J.F."/>
            <person name="Goodwin L."/>
            <person name="Pitluck S."/>
            <person name="Peters L."/>
            <person name="Ovchinnikova G."/>
            <person name="Teshima H."/>
            <person name="Detter J.C."/>
            <person name="Han C.S."/>
            <person name="Tapia R."/>
            <person name="Land M.L."/>
            <person name="Hauser L."/>
            <person name="Kyrpides N.C."/>
            <person name="Ivanova N.N."/>
            <person name="Pagani I."/>
            <person name="Huntmann M."/>
            <person name="Wei C.L."/>
            <person name="Davenport K.W."/>
            <person name="Daligault H."/>
            <person name="Chain P.S."/>
            <person name="Chen A."/>
            <person name="Mavromatis K."/>
            <person name="Markowitz V."/>
            <person name="Szeto E."/>
            <person name="Mikhailova N."/>
            <person name="Pati A."/>
            <person name="Wagner M."/>
            <person name="Woyke T."/>
            <person name="Ollivier B."/>
            <person name="Klenk H.P."/>
            <person name="Spring S."/>
            <person name="Loy A."/>
        </authorList>
    </citation>
    <scope>NUCLEOTIDE SEQUENCE [LARGE SCALE GENOMIC DNA]</scope>
    <source>
        <strain evidence="4">DSM 22704 / JCM 16185 / SJ4</strain>
    </source>
</reference>
<dbReference type="SUPFAM" id="SSF47413">
    <property type="entry name" value="lambda repressor-like DNA-binding domains"/>
    <property type="match status" value="1"/>
</dbReference>
<dbReference type="PROSITE" id="PS50943">
    <property type="entry name" value="HTH_CROC1"/>
    <property type="match status" value="1"/>
</dbReference>
<proteinExistence type="predicted"/>
<dbReference type="InterPro" id="IPR050807">
    <property type="entry name" value="TransReg_Diox_bact_type"/>
</dbReference>
<dbReference type="eggNOG" id="COG1396">
    <property type="taxonomic scope" value="Bacteria"/>
</dbReference>
<gene>
    <name evidence="3" type="ordered locus">Desaci_2071</name>
</gene>
<accession>I4D5H0</accession>
<evidence type="ECO:0000259" key="2">
    <source>
        <dbReference type="PROSITE" id="PS50943"/>
    </source>
</evidence>
<dbReference type="Proteomes" id="UP000002892">
    <property type="component" value="Chromosome"/>
</dbReference>
<dbReference type="Pfam" id="PF01381">
    <property type="entry name" value="HTH_3"/>
    <property type="match status" value="1"/>
</dbReference>
<dbReference type="GO" id="GO:0003700">
    <property type="term" value="F:DNA-binding transcription factor activity"/>
    <property type="evidence" value="ECO:0007669"/>
    <property type="project" value="TreeGrafter"/>
</dbReference>
<evidence type="ECO:0000313" key="4">
    <source>
        <dbReference type="Proteomes" id="UP000002892"/>
    </source>
</evidence>
<dbReference type="GO" id="GO:0005829">
    <property type="term" value="C:cytosol"/>
    <property type="evidence" value="ECO:0007669"/>
    <property type="project" value="TreeGrafter"/>
</dbReference>
<dbReference type="InterPro" id="IPR010982">
    <property type="entry name" value="Lambda_DNA-bd_dom_sf"/>
</dbReference>
<dbReference type="AlphaFoldDB" id="I4D5H0"/>
<dbReference type="InterPro" id="IPR001387">
    <property type="entry name" value="Cro/C1-type_HTH"/>
</dbReference>
<evidence type="ECO:0000256" key="1">
    <source>
        <dbReference type="ARBA" id="ARBA00023125"/>
    </source>
</evidence>
<protein>
    <submittedName>
        <fullName evidence="3">Putative transcriptional regulator</fullName>
    </submittedName>
</protein>
<organism evidence="3 4">
    <name type="scientific">Desulfosporosinus acidiphilus (strain DSM 22704 / JCM 16185 / SJ4)</name>
    <dbReference type="NCBI Taxonomy" id="646529"/>
    <lineage>
        <taxon>Bacteria</taxon>
        <taxon>Bacillati</taxon>
        <taxon>Bacillota</taxon>
        <taxon>Clostridia</taxon>
        <taxon>Eubacteriales</taxon>
        <taxon>Desulfitobacteriaceae</taxon>
        <taxon>Desulfosporosinus</taxon>
    </lineage>
</organism>
<dbReference type="PANTHER" id="PTHR46797:SF1">
    <property type="entry name" value="METHYLPHOSPHONATE SYNTHASE"/>
    <property type="match status" value="1"/>
</dbReference>
<dbReference type="HOGENOM" id="CLU_1776291_0_0_9"/>
<dbReference type="PANTHER" id="PTHR46797">
    <property type="entry name" value="HTH-TYPE TRANSCRIPTIONAL REGULATOR"/>
    <property type="match status" value="1"/>
</dbReference>
<feature type="domain" description="HTH cro/C1-type" evidence="2">
    <location>
        <begin position="18"/>
        <end position="73"/>
    </location>
</feature>
<dbReference type="EMBL" id="CP003639">
    <property type="protein sequence ID" value="AFM41044.1"/>
    <property type="molecule type" value="Genomic_DNA"/>
</dbReference>
<sequence length="148" mass="16875">MKKENTEREVDPKFGQAIRYKRELMKLSLSELSEITGISSSYLNRLEKGDRKAPSYPIMELIARGLNLNLSELLSLASNSENDGELPEIRELLLKNDFKIGDTIVTTEVKELLLKLFEVISSAEWDDEVKFLESGMILQTVDRIKAQI</sequence>
<dbReference type="RefSeq" id="WP_014827048.1">
    <property type="nucleotide sequence ID" value="NC_018068.1"/>
</dbReference>
<keyword evidence="4" id="KW-1185">Reference proteome</keyword>
<dbReference type="SMART" id="SM00530">
    <property type="entry name" value="HTH_XRE"/>
    <property type="match status" value="1"/>
</dbReference>
<dbReference type="Gene3D" id="1.10.260.40">
    <property type="entry name" value="lambda repressor-like DNA-binding domains"/>
    <property type="match status" value="1"/>
</dbReference>
<keyword evidence="1" id="KW-0238">DNA-binding</keyword>
<dbReference type="STRING" id="646529.Desaci_2071"/>
<dbReference type="KEGG" id="dai:Desaci_2071"/>
<name>I4D5H0_DESAJ</name>
<dbReference type="OrthoDB" id="9801008at2"/>
<evidence type="ECO:0000313" key="3">
    <source>
        <dbReference type="EMBL" id="AFM41044.1"/>
    </source>
</evidence>
<dbReference type="CDD" id="cd00093">
    <property type="entry name" value="HTH_XRE"/>
    <property type="match status" value="1"/>
</dbReference>
<dbReference type="GO" id="GO:0003677">
    <property type="term" value="F:DNA binding"/>
    <property type="evidence" value="ECO:0007669"/>
    <property type="project" value="UniProtKB-KW"/>
</dbReference>